<feature type="compositionally biased region" description="Polar residues" evidence="1">
    <location>
        <begin position="107"/>
        <end position="140"/>
    </location>
</feature>
<dbReference type="OrthoDB" id="3266602at2759"/>
<feature type="compositionally biased region" description="Basic and acidic residues" evidence="1">
    <location>
        <begin position="465"/>
        <end position="474"/>
    </location>
</feature>
<dbReference type="Proteomes" id="UP000308730">
    <property type="component" value="Unassembled WGS sequence"/>
</dbReference>
<feature type="compositionally biased region" description="Pro residues" evidence="1">
    <location>
        <begin position="477"/>
        <end position="490"/>
    </location>
</feature>
<feature type="region of interest" description="Disordered" evidence="1">
    <location>
        <begin position="219"/>
        <end position="242"/>
    </location>
</feature>
<feature type="region of interest" description="Disordered" evidence="1">
    <location>
        <begin position="54"/>
        <end position="79"/>
    </location>
</feature>
<dbReference type="EMBL" id="SGPM01000187">
    <property type="protein sequence ID" value="THH28314.1"/>
    <property type="molecule type" value="Genomic_DNA"/>
</dbReference>
<sequence>MKASLARGRALFATMDLPQLPENPILTSSGSSNRLTPGPFVQTERIDLRTFASSSNAATSLSPPTAISSASPTPRNTSDAVAAPILPILPSREPFYVAPPTEKPPSNIETNTIPIPSRTRSPDATSSYPIPSSRHITPPQTFAVPDVPMIVDVAVDKTSHAIPADLGSDQMDAGTRPLPKDPSSDKSSTQKDTPKESHTISPSLPPSQAAVEALLATPRPSISEDASSTRASSILPYETDASSAPRKITHVILKLPSKPELRTFSAPKKPWVRLILPRRPSEGHEDESWEEEGEGRGVEKGTSLPEFDWDDEVSDLTPLEDSGESDVETESEDEVPLASKLAPKLPNATVPGRQSTHCGRTKRMPCFNLMAEGDTSLVCYHCLKRARRVRDSAKARKNRKLLAGPVAEALKSAPPGSRVCRMSACGNVIPPRGEYSFLICPPCRTINSARTRERNLAKSAQDGVDPNKVRRIQDTPRQPPHTPAAPPDIWPPYQSSISLLETFQARLVGFLQAQVTYLQLRFALAHRQHERQHPGKGQVRVVPVSPTVFTFDGEYSVVADPMGGDMSLKIEEVREDVSEALGVTFTPDRIFSTPDGVVVGRSRCIVDLPVTVPLTPSSEPKPLPPPSPEPEAMALDDLVNAAHLTGGENDSTTAEMDKEKPVAAVQEPKIVEEEIPLQKTVLRRLDGALEIDLSWDRRHTFFPGLRTVVRFRLLG</sequence>
<comment type="caution">
    <text evidence="2">The sequence shown here is derived from an EMBL/GenBank/DDBJ whole genome shotgun (WGS) entry which is preliminary data.</text>
</comment>
<protein>
    <submittedName>
        <fullName evidence="2">Uncharacterized protein</fullName>
    </submittedName>
</protein>
<evidence type="ECO:0000313" key="3">
    <source>
        <dbReference type="Proteomes" id="UP000308730"/>
    </source>
</evidence>
<name>A0A4S4MQD9_9APHY</name>
<gene>
    <name evidence="2" type="ORF">EUX98_g5881</name>
</gene>
<dbReference type="AlphaFoldDB" id="A0A4S4MQD9"/>
<feature type="region of interest" description="Disordered" evidence="1">
    <location>
        <begin position="94"/>
        <end position="141"/>
    </location>
</feature>
<reference evidence="2 3" key="1">
    <citation type="submission" date="2019-02" db="EMBL/GenBank/DDBJ databases">
        <title>Genome sequencing of the rare red list fungi Antrodiella citrinella (Flaviporus citrinellus).</title>
        <authorList>
            <person name="Buettner E."/>
            <person name="Kellner H."/>
        </authorList>
    </citation>
    <scope>NUCLEOTIDE SEQUENCE [LARGE SCALE GENOMIC DNA]</scope>
    <source>
        <strain evidence="2 3">DSM 108506</strain>
    </source>
</reference>
<keyword evidence="3" id="KW-1185">Reference proteome</keyword>
<proteinExistence type="predicted"/>
<feature type="compositionally biased region" description="Acidic residues" evidence="1">
    <location>
        <begin position="321"/>
        <end position="335"/>
    </location>
</feature>
<evidence type="ECO:0000313" key="2">
    <source>
        <dbReference type="EMBL" id="THH28314.1"/>
    </source>
</evidence>
<feature type="compositionally biased region" description="Acidic residues" evidence="1">
    <location>
        <begin position="284"/>
        <end position="293"/>
    </location>
</feature>
<feature type="region of interest" description="Disordered" evidence="1">
    <location>
        <begin position="455"/>
        <end position="490"/>
    </location>
</feature>
<feature type="region of interest" description="Disordered" evidence="1">
    <location>
        <begin position="162"/>
        <end position="206"/>
    </location>
</feature>
<accession>A0A4S4MQD9</accession>
<feature type="compositionally biased region" description="Low complexity" evidence="1">
    <location>
        <begin position="57"/>
        <end position="74"/>
    </location>
</feature>
<feature type="region of interest" description="Disordered" evidence="1">
    <location>
        <begin position="280"/>
        <end position="357"/>
    </location>
</feature>
<organism evidence="2 3">
    <name type="scientific">Antrodiella citrinella</name>
    <dbReference type="NCBI Taxonomy" id="2447956"/>
    <lineage>
        <taxon>Eukaryota</taxon>
        <taxon>Fungi</taxon>
        <taxon>Dikarya</taxon>
        <taxon>Basidiomycota</taxon>
        <taxon>Agaricomycotina</taxon>
        <taxon>Agaricomycetes</taxon>
        <taxon>Polyporales</taxon>
        <taxon>Steccherinaceae</taxon>
        <taxon>Antrodiella</taxon>
    </lineage>
</organism>
<feature type="compositionally biased region" description="Basic and acidic residues" evidence="1">
    <location>
        <begin position="178"/>
        <end position="198"/>
    </location>
</feature>
<evidence type="ECO:0000256" key="1">
    <source>
        <dbReference type="SAM" id="MobiDB-lite"/>
    </source>
</evidence>